<keyword evidence="10" id="KW-0675">Receptor</keyword>
<dbReference type="InterPro" id="IPR008969">
    <property type="entry name" value="CarboxyPept-like_regulatory"/>
</dbReference>
<dbReference type="InterPro" id="IPR037066">
    <property type="entry name" value="Plug_dom_sf"/>
</dbReference>
<evidence type="ECO:0000256" key="4">
    <source>
        <dbReference type="ARBA" id="ARBA00022692"/>
    </source>
</evidence>
<dbReference type="InterPro" id="IPR036942">
    <property type="entry name" value="Beta-barrel_TonB_sf"/>
</dbReference>
<gene>
    <name evidence="10" type="ORF">EAX61_03585</name>
</gene>
<dbReference type="InterPro" id="IPR057601">
    <property type="entry name" value="Oar-like_b-barrel"/>
</dbReference>
<keyword evidence="7" id="KW-0732">Signal</keyword>
<sequence length="1079" mass="118116">MKKITFLSFVAMLLMTAVSFAQGVTTSSINGRVLDGTETPLLGANIVATHVPTGSVYGATTDFDGFYRITNMRTGGPYTVIISYVGFESFTREGINLSLGESARISATLAESQNALDEIVITATPNGVFDANKTGSQTTISNREVEALPNISRSIADFARLTPEAQLRDDATLSIGGQNNRYNAIYVDGAVNNDTFGLSGAGTNGGQTGVNPISIDAIESFQVNVAPYDVTIGGFAGGAISAITKSGTNKFEGSAYYLYRDQSLAGKDPGDFDDDADREKLDDFTANTYGVRIGGPLVEDKLFFFVNYEGQNDETPQPFDGNYSGESGLEGVNRFSNFLLTEYGYNAGGFADNTRTLKSDKILFKLDWNINENHKLSFRNNYVDALSSGNGRSSSRTINFSNGGVDFSSKANTASLELNSTFGSDYANRFIFGYTRVRDDRNIIGDPFPRIEINDGDARIFAGSEPFSTANLLEQDVFTLTNNFQIFSGRHTVTLGTHNEYSDIKNVFFGRNFGEYTYNSLEDFFNNDANEFRSSYSLLGGVGDDSVGAAEFDLYQLGFYAQDEVQVSENFRLTAGMRVDVPIWDDGRTNTDFETRTRALLEAAGKDLQGAEVGKGPGSRAHISPRIGFNWDVKGDKTTQIRGGAGMFTSRIPLVWPGGAYNNTGNVVANTRIFRPRNDEDPNNVPSFNPDVNSQFQQDSPFQGNIDLLASDLMLPQTFKKSIAIDQKLPGNFIISGELIHNSTITGLELENLNLEGPQFTTTGAGPRLNYGGEFIDDTYQGIFLISNTNEGESYNASVTLTKNVYSSLVDVRSSATYSYGRSTVLFEGTSSQNISNWAFNESVNGVNALTPSISDFSQGHRVLSNAVIDFKWSKNLKTTIGLFYEGAEGTPFSYVVGGRGSENLIDDTGEGFSALPFIPSTFAEANLVDITDRDGNVVFSAVDQYAALDAFIEGDEQLRNRRGNFAERNTSRARWSHVIDLKFAQDFAFTSGDTKHTFQLTADIFNFTNLINKNWGRRYFTSGFDTATLLNFEGFADDGTTPQFTFNDRVEGGLNNIDDAGLRSSRWQMQVGLRYIFN</sequence>
<dbReference type="Gene3D" id="2.170.130.10">
    <property type="entry name" value="TonB-dependent receptor, plug domain"/>
    <property type="match status" value="1"/>
</dbReference>
<feature type="chain" id="PRO_5018269698" evidence="7">
    <location>
        <begin position="22"/>
        <end position="1079"/>
    </location>
</feature>
<proteinExistence type="predicted"/>
<name>A0A3M0GEF0_9FLAO</name>
<dbReference type="Proteomes" id="UP000281985">
    <property type="component" value="Unassembled WGS sequence"/>
</dbReference>
<evidence type="ECO:0000256" key="2">
    <source>
        <dbReference type="ARBA" id="ARBA00022448"/>
    </source>
</evidence>
<comment type="caution">
    <text evidence="10">The sequence shown here is derived from an EMBL/GenBank/DDBJ whole genome shotgun (WGS) entry which is preliminary data.</text>
</comment>
<evidence type="ECO:0000256" key="3">
    <source>
        <dbReference type="ARBA" id="ARBA00022452"/>
    </source>
</evidence>
<dbReference type="GO" id="GO:0044718">
    <property type="term" value="P:siderophore transmembrane transport"/>
    <property type="evidence" value="ECO:0007669"/>
    <property type="project" value="TreeGrafter"/>
</dbReference>
<protein>
    <submittedName>
        <fullName evidence="10">TonB-dependent receptor</fullName>
    </submittedName>
</protein>
<reference evidence="10 11" key="1">
    <citation type="submission" date="2018-10" db="EMBL/GenBank/DDBJ databases">
        <title>Dokdonia luteus sp. nov., isolated from sea water.</title>
        <authorList>
            <person name="Zhou L.Y."/>
            <person name="Du Z.J."/>
        </authorList>
    </citation>
    <scope>NUCLEOTIDE SEQUENCE [LARGE SCALE GENOMIC DNA]</scope>
    <source>
        <strain evidence="10 11">SH27</strain>
    </source>
</reference>
<accession>A0A3M0GEF0</accession>
<feature type="domain" description="TonB-dependent transporter Oar-like beta-barrel" evidence="9">
    <location>
        <begin position="243"/>
        <end position="317"/>
    </location>
</feature>
<keyword evidence="2" id="KW-0813">Transport</keyword>
<dbReference type="Gene3D" id="2.40.170.20">
    <property type="entry name" value="TonB-dependent receptor, beta-barrel domain"/>
    <property type="match status" value="1"/>
</dbReference>
<keyword evidence="6" id="KW-0998">Cell outer membrane</keyword>
<dbReference type="InterPro" id="IPR039426">
    <property type="entry name" value="TonB-dep_rcpt-like"/>
</dbReference>
<evidence type="ECO:0000256" key="7">
    <source>
        <dbReference type="SAM" id="SignalP"/>
    </source>
</evidence>
<evidence type="ECO:0000256" key="1">
    <source>
        <dbReference type="ARBA" id="ARBA00004571"/>
    </source>
</evidence>
<dbReference type="RefSeq" id="WP_121916284.1">
    <property type="nucleotide sequence ID" value="NZ_REFV01000002.1"/>
</dbReference>
<feature type="domain" description="TonB-dependent receptor plug" evidence="8">
    <location>
        <begin position="134"/>
        <end position="239"/>
    </location>
</feature>
<comment type="subcellular location">
    <subcellularLocation>
        <location evidence="1">Cell outer membrane</location>
        <topology evidence="1">Multi-pass membrane protein</topology>
    </subcellularLocation>
</comment>
<dbReference type="OrthoDB" id="9768147at2"/>
<evidence type="ECO:0000259" key="9">
    <source>
        <dbReference type="Pfam" id="PF25183"/>
    </source>
</evidence>
<evidence type="ECO:0000256" key="6">
    <source>
        <dbReference type="ARBA" id="ARBA00023237"/>
    </source>
</evidence>
<dbReference type="Gene3D" id="2.60.40.1120">
    <property type="entry name" value="Carboxypeptidase-like, regulatory domain"/>
    <property type="match status" value="1"/>
</dbReference>
<evidence type="ECO:0000259" key="8">
    <source>
        <dbReference type="Pfam" id="PF07715"/>
    </source>
</evidence>
<dbReference type="AlphaFoldDB" id="A0A3M0GEF0"/>
<dbReference type="Pfam" id="PF13620">
    <property type="entry name" value="CarboxypepD_reg"/>
    <property type="match status" value="1"/>
</dbReference>
<evidence type="ECO:0000256" key="5">
    <source>
        <dbReference type="ARBA" id="ARBA00023136"/>
    </source>
</evidence>
<evidence type="ECO:0000313" key="11">
    <source>
        <dbReference type="Proteomes" id="UP000281985"/>
    </source>
</evidence>
<dbReference type="InterPro" id="IPR012910">
    <property type="entry name" value="Plug_dom"/>
</dbReference>
<dbReference type="GO" id="GO:0015344">
    <property type="term" value="F:siderophore uptake transmembrane transporter activity"/>
    <property type="evidence" value="ECO:0007669"/>
    <property type="project" value="TreeGrafter"/>
</dbReference>
<keyword evidence="11" id="KW-1185">Reference proteome</keyword>
<organism evidence="10 11">
    <name type="scientific">Dokdonia sinensis</name>
    <dbReference type="NCBI Taxonomy" id="2479847"/>
    <lineage>
        <taxon>Bacteria</taxon>
        <taxon>Pseudomonadati</taxon>
        <taxon>Bacteroidota</taxon>
        <taxon>Flavobacteriia</taxon>
        <taxon>Flavobacteriales</taxon>
        <taxon>Flavobacteriaceae</taxon>
        <taxon>Dokdonia</taxon>
    </lineage>
</organism>
<dbReference type="Pfam" id="PF25183">
    <property type="entry name" value="OMP_b-brl_4"/>
    <property type="match status" value="2"/>
</dbReference>
<dbReference type="SUPFAM" id="SSF56935">
    <property type="entry name" value="Porins"/>
    <property type="match status" value="1"/>
</dbReference>
<dbReference type="PANTHER" id="PTHR30069:SF46">
    <property type="entry name" value="OAR PROTEIN"/>
    <property type="match status" value="1"/>
</dbReference>
<dbReference type="GO" id="GO:0009279">
    <property type="term" value="C:cell outer membrane"/>
    <property type="evidence" value="ECO:0007669"/>
    <property type="project" value="UniProtKB-SubCell"/>
</dbReference>
<keyword evidence="5" id="KW-0472">Membrane</keyword>
<feature type="domain" description="TonB-dependent transporter Oar-like beta-barrel" evidence="9">
    <location>
        <begin position="350"/>
        <end position="1013"/>
    </location>
</feature>
<feature type="signal peptide" evidence="7">
    <location>
        <begin position="1"/>
        <end position="21"/>
    </location>
</feature>
<keyword evidence="4" id="KW-0812">Transmembrane</keyword>
<dbReference type="Pfam" id="PF07715">
    <property type="entry name" value="Plug"/>
    <property type="match status" value="1"/>
</dbReference>
<keyword evidence="3" id="KW-1134">Transmembrane beta strand</keyword>
<evidence type="ECO:0000313" key="10">
    <source>
        <dbReference type="EMBL" id="RMB63481.1"/>
    </source>
</evidence>
<dbReference type="PANTHER" id="PTHR30069">
    <property type="entry name" value="TONB-DEPENDENT OUTER MEMBRANE RECEPTOR"/>
    <property type="match status" value="1"/>
</dbReference>
<dbReference type="SUPFAM" id="SSF49464">
    <property type="entry name" value="Carboxypeptidase regulatory domain-like"/>
    <property type="match status" value="1"/>
</dbReference>
<dbReference type="EMBL" id="REFV01000002">
    <property type="protein sequence ID" value="RMB63481.1"/>
    <property type="molecule type" value="Genomic_DNA"/>
</dbReference>